<evidence type="ECO:0000259" key="5">
    <source>
        <dbReference type="PROSITE" id="PS50902"/>
    </source>
</evidence>
<protein>
    <recommendedName>
        <fullName evidence="9">4Fe-4S ferredoxin-type domain-containing protein</fullName>
    </recommendedName>
</protein>
<dbReference type="InterPro" id="IPR008254">
    <property type="entry name" value="Flavodoxin/NO_synth"/>
</dbReference>
<dbReference type="AlphaFoldDB" id="G5IK92"/>
<evidence type="ECO:0000259" key="6">
    <source>
        <dbReference type="PROSITE" id="PS51379"/>
    </source>
</evidence>
<dbReference type="InterPro" id="IPR050572">
    <property type="entry name" value="Fe-S_Ferredoxin"/>
</dbReference>
<sequence>MKINRIVRLYFSPGDSTRKIVQAVAEGMGDYETLELDRTSFDSRWMGAVLTEGDVAVIGMPVYYGRAPKILVEFFRYIEAKKIPAVVVAVYGNRDYEDALLELVNESGNHGFLPVAAGAFIGQHSFTDKLGTGRPDGDDLTLAREFGERAAALLAETENPAALHLTVKGNYPYTPGSDLPLAPVTDMEKCTKCMACQINCPVQAINPLDVSEVDAWRCLDCGRCMSRCPAGAKSMTNPAFREKIIIMEAMFTSRRQPELYYADSLSDTM</sequence>
<dbReference type="SUPFAM" id="SSF52218">
    <property type="entry name" value="Flavoproteins"/>
    <property type="match status" value="1"/>
</dbReference>
<dbReference type="PANTHER" id="PTHR43687:SF1">
    <property type="entry name" value="FERREDOXIN III"/>
    <property type="match status" value="1"/>
</dbReference>
<dbReference type="InterPro" id="IPR017900">
    <property type="entry name" value="4Fe4S_Fe_S_CS"/>
</dbReference>
<comment type="caution">
    <text evidence="7">The sequence shown here is derived from an EMBL/GenBank/DDBJ whole genome shotgun (WGS) entry which is preliminary data.</text>
</comment>
<dbReference type="PATRIC" id="fig|742737.3.peg.3904"/>
<feature type="domain" description="4Fe-4S ferredoxin-type" evidence="6">
    <location>
        <begin position="212"/>
        <end position="238"/>
    </location>
</feature>
<proteinExistence type="predicted"/>
<keyword evidence="4" id="KW-0411">Iron-sulfur</keyword>
<dbReference type="GO" id="GO:0010181">
    <property type="term" value="F:FMN binding"/>
    <property type="evidence" value="ECO:0007669"/>
    <property type="project" value="InterPro"/>
</dbReference>
<evidence type="ECO:0000313" key="7">
    <source>
        <dbReference type="EMBL" id="EHI58156.1"/>
    </source>
</evidence>
<dbReference type="HOGENOM" id="CLU_069541_0_0_9"/>
<evidence type="ECO:0000256" key="2">
    <source>
        <dbReference type="ARBA" id="ARBA00022723"/>
    </source>
</evidence>
<reference evidence="7 8" key="1">
    <citation type="submission" date="2011-08" db="EMBL/GenBank/DDBJ databases">
        <title>The Genome Sequence of Clostridium hathewayi WAL-18680.</title>
        <authorList>
            <consortium name="The Broad Institute Genome Sequencing Platform"/>
            <person name="Earl A."/>
            <person name="Ward D."/>
            <person name="Feldgarden M."/>
            <person name="Gevers D."/>
            <person name="Finegold S.M."/>
            <person name="Summanen P.H."/>
            <person name="Molitoris D.R."/>
            <person name="Song M."/>
            <person name="Daigneault M."/>
            <person name="Allen-Vercoe E."/>
            <person name="Young S.K."/>
            <person name="Zeng Q."/>
            <person name="Gargeya S."/>
            <person name="Fitzgerald M."/>
            <person name="Haas B."/>
            <person name="Abouelleil A."/>
            <person name="Alvarado L."/>
            <person name="Arachchi H.M."/>
            <person name="Berlin A."/>
            <person name="Brown A."/>
            <person name="Chapman S.B."/>
            <person name="Chen Z."/>
            <person name="Dunbar C."/>
            <person name="Freedman E."/>
            <person name="Gearin G."/>
            <person name="Gellesch M."/>
            <person name="Goldberg J."/>
            <person name="Griggs A."/>
            <person name="Gujja S."/>
            <person name="Heiman D."/>
            <person name="Howarth C."/>
            <person name="Larson L."/>
            <person name="Lui A."/>
            <person name="MacDonald P.J.P."/>
            <person name="Montmayeur A."/>
            <person name="Murphy C."/>
            <person name="Neiman D."/>
            <person name="Pearson M."/>
            <person name="Priest M."/>
            <person name="Roberts A."/>
            <person name="Saif S."/>
            <person name="Shea T."/>
            <person name="Shenoy N."/>
            <person name="Sisk P."/>
            <person name="Stolte C."/>
            <person name="Sykes S."/>
            <person name="Wortman J."/>
            <person name="Nusbaum C."/>
            <person name="Birren B."/>
        </authorList>
    </citation>
    <scope>NUCLEOTIDE SEQUENCE [LARGE SCALE GENOMIC DNA]</scope>
    <source>
        <strain evidence="7 8">WAL-18680</strain>
    </source>
</reference>
<dbReference type="Proteomes" id="UP000005384">
    <property type="component" value="Unassembled WGS sequence"/>
</dbReference>
<dbReference type="PANTHER" id="PTHR43687">
    <property type="entry name" value="ADENYLYLSULFATE REDUCTASE, BETA SUBUNIT"/>
    <property type="match status" value="1"/>
</dbReference>
<dbReference type="InterPro" id="IPR029039">
    <property type="entry name" value="Flavoprotein-like_sf"/>
</dbReference>
<feature type="domain" description="Flavodoxin-like" evidence="5">
    <location>
        <begin position="6"/>
        <end position="151"/>
    </location>
</feature>
<dbReference type="SUPFAM" id="SSF54862">
    <property type="entry name" value="4Fe-4S ferredoxins"/>
    <property type="match status" value="1"/>
</dbReference>
<organism evidence="7 8">
    <name type="scientific">Hungatella hathewayi WAL-18680</name>
    <dbReference type="NCBI Taxonomy" id="742737"/>
    <lineage>
        <taxon>Bacteria</taxon>
        <taxon>Bacillati</taxon>
        <taxon>Bacillota</taxon>
        <taxon>Clostridia</taxon>
        <taxon>Lachnospirales</taxon>
        <taxon>Lachnospiraceae</taxon>
        <taxon>Hungatella</taxon>
    </lineage>
</organism>
<dbReference type="PROSITE" id="PS00198">
    <property type="entry name" value="4FE4S_FER_1"/>
    <property type="match status" value="1"/>
</dbReference>
<dbReference type="PROSITE" id="PS50902">
    <property type="entry name" value="FLAVODOXIN_LIKE"/>
    <property type="match status" value="1"/>
</dbReference>
<keyword evidence="8" id="KW-1185">Reference proteome</keyword>
<feature type="domain" description="4Fe-4S ferredoxin-type" evidence="6">
    <location>
        <begin position="181"/>
        <end position="210"/>
    </location>
</feature>
<dbReference type="Gene3D" id="3.40.50.360">
    <property type="match status" value="1"/>
</dbReference>
<evidence type="ECO:0000256" key="3">
    <source>
        <dbReference type="ARBA" id="ARBA00023004"/>
    </source>
</evidence>
<dbReference type="RefSeq" id="WP_006781911.1">
    <property type="nucleotide sequence ID" value="NZ_CP040506.1"/>
</dbReference>
<evidence type="ECO:0008006" key="9">
    <source>
        <dbReference type="Google" id="ProtNLM"/>
    </source>
</evidence>
<keyword evidence="1" id="KW-0004">4Fe-4S</keyword>
<dbReference type="Pfam" id="PF12838">
    <property type="entry name" value="Fer4_7"/>
    <property type="match status" value="1"/>
</dbReference>
<keyword evidence="2" id="KW-0479">Metal-binding</keyword>
<accession>G5IK92</accession>
<dbReference type="Gene3D" id="3.30.70.20">
    <property type="match status" value="1"/>
</dbReference>
<gene>
    <name evidence="7" type="ORF">HMPREF9473_03920</name>
</gene>
<name>G5IK92_9FIRM</name>
<dbReference type="GO" id="GO:0046872">
    <property type="term" value="F:metal ion binding"/>
    <property type="evidence" value="ECO:0007669"/>
    <property type="project" value="UniProtKB-KW"/>
</dbReference>
<dbReference type="InterPro" id="IPR017896">
    <property type="entry name" value="4Fe4S_Fe-S-bd"/>
</dbReference>
<evidence type="ECO:0000256" key="1">
    <source>
        <dbReference type="ARBA" id="ARBA00022485"/>
    </source>
</evidence>
<evidence type="ECO:0000313" key="8">
    <source>
        <dbReference type="Proteomes" id="UP000005384"/>
    </source>
</evidence>
<dbReference type="GO" id="GO:0016651">
    <property type="term" value="F:oxidoreductase activity, acting on NAD(P)H"/>
    <property type="evidence" value="ECO:0007669"/>
    <property type="project" value="UniProtKB-ARBA"/>
</dbReference>
<keyword evidence="3" id="KW-0408">Iron</keyword>
<dbReference type="PROSITE" id="PS51379">
    <property type="entry name" value="4FE4S_FER_2"/>
    <property type="match status" value="2"/>
</dbReference>
<dbReference type="GO" id="GO:0051539">
    <property type="term" value="F:4 iron, 4 sulfur cluster binding"/>
    <property type="evidence" value="ECO:0007669"/>
    <property type="project" value="UniProtKB-KW"/>
</dbReference>
<dbReference type="EMBL" id="ADLN01000107">
    <property type="protein sequence ID" value="EHI58156.1"/>
    <property type="molecule type" value="Genomic_DNA"/>
</dbReference>
<evidence type="ECO:0000256" key="4">
    <source>
        <dbReference type="ARBA" id="ARBA00023014"/>
    </source>
</evidence>